<sequence length="438" mass="49315">MEVSIESLLNSWKNRKDEFRKSFVKPKDDYISALRLGEAVGDRDLEARFEALLSLLANYGLVDIPDAILNRIVELIKQIWKRQAVLGMTAGVAYIHSLVEDLRLIRAKNDADAIFGESSDLVLLYSLMDVLSRRRHEAGKIFSAIQKYDWKMKIGPLVIALAQFLPVTRLGELVDFATTKDLISAKDLANLYVVLYKRTSDISYLKKAFRVYLGVDEEKALEVFKELLSVSDDLRSVYSDLESVKSPGRFNLFVVLISEVVKRKDFDFAKEVLWEKEGHTLTVKQAQALGRELGSKYPKAALELLKELPGENGLYALLGILSGTKDLDVAIATMEHVLDRLKTYSGDTLLILKQLIAVSIKLDIWDELILSVPDDAPWLGDFENIMSDALKVLQGSGDTEIRLANLGTPISNLVLQRMKSGGPRVNEWFDPTWFSDED</sequence>
<dbReference type="STRING" id="309798.COPRO5265_1216"/>
<dbReference type="RefSeq" id="WP_012544517.1">
    <property type="nucleotide sequence ID" value="NC_011295.1"/>
</dbReference>
<organism evidence="1 2">
    <name type="scientific">Coprothermobacter proteolyticus (strain ATCC 35245 / DSM 5265 / OCM 4 / BT)</name>
    <dbReference type="NCBI Taxonomy" id="309798"/>
    <lineage>
        <taxon>Bacteria</taxon>
        <taxon>Pseudomonadati</taxon>
        <taxon>Coprothermobacterota</taxon>
        <taxon>Coprothermobacteria</taxon>
        <taxon>Coprothermobacterales</taxon>
        <taxon>Coprothermobacteraceae</taxon>
        <taxon>Coprothermobacter</taxon>
    </lineage>
</organism>
<reference evidence="2" key="1">
    <citation type="submission" date="2008-08" db="EMBL/GenBank/DDBJ databases">
        <title>The complete genome sequence of Coprothermobacter proteolyticus strain ATCC 5245 / DSM 5265 / BT.</title>
        <authorList>
            <person name="Dodson R.J."/>
            <person name="Durkin A.S."/>
            <person name="Wu M."/>
            <person name="Eisen J."/>
            <person name="Sutton G."/>
        </authorList>
    </citation>
    <scope>NUCLEOTIDE SEQUENCE [LARGE SCALE GENOMIC DNA]</scope>
    <source>
        <strain evidence="2">ATCC 35245 / DSM 5265 / OCM 4 / BT</strain>
    </source>
</reference>
<dbReference type="Proteomes" id="UP000001732">
    <property type="component" value="Chromosome"/>
</dbReference>
<evidence type="ECO:0000313" key="1">
    <source>
        <dbReference type="EMBL" id="ACI17866.1"/>
    </source>
</evidence>
<protein>
    <submittedName>
        <fullName evidence="1">Uncharacterized protein</fullName>
    </submittedName>
</protein>
<keyword evidence="2" id="KW-1185">Reference proteome</keyword>
<dbReference type="EMBL" id="CP001145">
    <property type="protein sequence ID" value="ACI17866.1"/>
    <property type="molecule type" value="Genomic_DNA"/>
</dbReference>
<name>B5Y9S5_COPPD</name>
<dbReference type="HOGENOM" id="CLU_625157_0_0_9"/>
<dbReference type="KEGG" id="cpo:COPRO5265_1216"/>
<proteinExistence type="predicted"/>
<dbReference type="AlphaFoldDB" id="B5Y9S5"/>
<accession>B5Y9S5</accession>
<reference evidence="1 2" key="2">
    <citation type="journal article" date="2014" name="Genome Announc.">
        <title>Complete Genome Sequence of Coprothermobacter proteolyticus DSM 5265.</title>
        <authorList>
            <person name="Alexiev A."/>
            <person name="Coil D.A."/>
            <person name="Badger J.H."/>
            <person name="Enticknap J."/>
            <person name="Ward N."/>
            <person name="Robb F.T."/>
            <person name="Eisen J.A."/>
        </authorList>
    </citation>
    <scope>NUCLEOTIDE SEQUENCE [LARGE SCALE GENOMIC DNA]</scope>
    <source>
        <strain evidence="2">ATCC 35245 / DSM 5265 / OCM 4 / BT</strain>
    </source>
</reference>
<gene>
    <name evidence="1" type="ordered locus">COPRO5265_1216</name>
</gene>
<evidence type="ECO:0000313" key="2">
    <source>
        <dbReference type="Proteomes" id="UP000001732"/>
    </source>
</evidence>